<organism evidence="1 2">
    <name type="scientific">Catenuloplanes nepalensis</name>
    <dbReference type="NCBI Taxonomy" id="587533"/>
    <lineage>
        <taxon>Bacteria</taxon>
        <taxon>Bacillati</taxon>
        <taxon>Actinomycetota</taxon>
        <taxon>Actinomycetes</taxon>
        <taxon>Micromonosporales</taxon>
        <taxon>Micromonosporaceae</taxon>
        <taxon>Catenuloplanes</taxon>
    </lineage>
</organism>
<dbReference type="Proteomes" id="UP001240984">
    <property type="component" value="Unassembled WGS sequence"/>
</dbReference>
<comment type="caution">
    <text evidence="1">The sequence shown here is derived from an EMBL/GenBank/DDBJ whole genome shotgun (WGS) entry which is preliminary data.</text>
</comment>
<dbReference type="RefSeq" id="WP_306830121.1">
    <property type="nucleotide sequence ID" value="NZ_JAUSRA010000001.1"/>
</dbReference>
<reference evidence="1 2" key="1">
    <citation type="submission" date="2023-07" db="EMBL/GenBank/DDBJ databases">
        <title>Sequencing the genomes of 1000 actinobacteria strains.</title>
        <authorList>
            <person name="Klenk H.-P."/>
        </authorList>
    </citation>
    <scope>NUCLEOTIDE SEQUENCE [LARGE SCALE GENOMIC DNA]</scope>
    <source>
        <strain evidence="1 2">DSM 44710</strain>
    </source>
</reference>
<accession>A0ABT9MU60</accession>
<proteinExistence type="predicted"/>
<gene>
    <name evidence="1" type="ORF">J2S43_003333</name>
</gene>
<name>A0ABT9MU60_9ACTN</name>
<protein>
    <submittedName>
        <fullName evidence="1">Uncharacterized protein</fullName>
    </submittedName>
</protein>
<evidence type="ECO:0000313" key="1">
    <source>
        <dbReference type="EMBL" id="MDP9794821.1"/>
    </source>
</evidence>
<keyword evidence="2" id="KW-1185">Reference proteome</keyword>
<evidence type="ECO:0000313" key="2">
    <source>
        <dbReference type="Proteomes" id="UP001240984"/>
    </source>
</evidence>
<dbReference type="EMBL" id="JAUSRA010000001">
    <property type="protein sequence ID" value="MDP9794821.1"/>
    <property type="molecule type" value="Genomic_DNA"/>
</dbReference>
<sequence length="65" mass="6401">MIPYISASDVVRLLGPAGAVAAVSSALRDGLDPAAGVARSSVPLAHGDLLLMPAESPLPLPATPS</sequence>